<protein>
    <submittedName>
        <fullName evidence="1">Uncharacterized protein</fullName>
    </submittedName>
</protein>
<gene>
    <name evidence="1" type="ORF">Clacol_009403</name>
</gene>
<organism evidence="1 2">
    <name type="scientific">Clathrus columnatus</name>
    <dbReference type="NCBI Taxonomy" id="1419009"/>
    <lineage>
        <taxon>Eukaryota</taxon>
        <taxon>Fungi</taxon>
        <taxon>Dikarya</taxon>
        <taxon>Basidiomycota</taxon>
        <taxon>Agaricomycotina</taxon>
        <taxon>Agaricomycetes</taxon>
        <taxon>Phallomycetidae</taxon>
        <taxon>Phallales</taxon>
        <taxon>Clathraceae</taxon>
        <taxon>Clathrus</taxon>
    </lineage>
</organism>
<dbReference type="AlphaFoldDB" id="A0AAV5AQ09"/>
<dbReference type="EMBL" id="BPWL01000010">
    <property type="protein sequence ID" value="GJJ15128.1"/>
    <property type="molecule type" value="Genomic_DNA"/>
</dbReference>
<sequence>MVCQTTAHLSTTRTIKALKDHILNILHDAPKLIGLNPLVVGVRPDDKTPGLWDVIDTLTILGCFTTRVNYTIFMKATEDGINSEVEANQLGFDVKTSSVFTVIEVGENVCDVVEDYTILRPGLR</sequence>
<name>A0AAV5AQ09_9AGAM</name>
<accession>A0AAV5AQ09</accession>
<evidence type="ECO:0000313" key="1">
    <source>
        <dbReference type="EMBL" id="GJJ15128.1"/>
    </source>
</evidence>
<proteinExistence type="predicted"/>
<reference evidence="1" key="1">
    <citation type="submission" date="2021-10" db="EMBL/GenBank/DDBJ databases">
        <title>De novo Genome Assembly of Clathrus columnatus (Basidiomycota, Fungi) Using Illumina and Nanopore Sequence Data.</title>
        <authorList>
            <person name="Ogiso-Tanaka E."/>
            <person name="Itagaki H."/>
            <person name="Hosoya T."/>
            <person name="Hosaka K."/>
        </authorList>
    </citation>
    <scope>NUCLEOTIDE SEQUENCE</scope>
    <source>
        <strain evidence="1">MO-923</strain>
    </source>
</reference>
<dbReference type="Proteomes" id="UP001050691">
    <property type="component" value="Unassembled WGS sequence"/>
</dbReference>
<comment type="caution">
    <text evidence="1">The sequence shown here is derived from an EMBL/GenBank/DDBJ whole genome shotgun (WGS) entry which is preliminary data.</text>
</comment>
<keyword evidence="2" id="KW-1185">Reference proteome</keyword>
<evidence type="ECO:0000313" key="2">
    <source>
        <dbReference type="Proteomes" id="UP001050691"/>
    </source>
</evidence>